<evidence type="ECO:0000259" key="1">
    <source>
        <dbReference type="Pfam" id="PF13439"/>
    </source>
</evidence>
<dbReference type="Pfam" id="PF13439">
    <property type="entry name" value="Glyco_transf_4"/>
    <property type="match status" value="1"/>
</dbReference>
<dbReference type="Pfam" id="PF13692">
    <property type="entry name" value="Glyco_trans_1_4"/>
    <property type="match status" value="1"/>
</dbReference>
<name>A0A9X2Q1J7_9BACT</name>
<accession>A0A9X2Q1J7</accession>
<dbReference type="PANTHER" id="PTHR12526:SF630">
    <property type="entry name" value="GLYCOSYLTRANSFERASE"/>
    <property type="match status" value="1"/>
</dbReference>
<reference evidence="2" key="1">
    <citation type="submission" date="2022-08" db="EMBL/GenBank/DDBJ databases">
        <title>Genomic Encyclopedia of Type Strains, Phase V (KMG-V): Genome sequencing to study the core and pangenomes of soil and plant-associated prokaryotes.</title>
        <authorList>
            <person name="Whitman W."/>
        </authorList>
    </citation>
    <scope>NUCLEOTIDE SEQUENCE</scope>
    <source>
        <strain evidence="2">0</strain>
    </source>
</reference>
<organism evidence="2 3">
    <name type="scientific">Salinibacter ruber</name>
    <dbReference type="NCBI Taxonomy" id="146919"/>
    <lineage>
        <taxon>Bacteria</taxon>
        <taxon>Pseudomonadati</taxon>
        <taxon>Rhodothermota</taxon>
        <taxon>Rhodothermia</taxon>
        <taxon>Rhodothermales</taxon>
        <taxon>Salinibacteraceae</taxon>
        <taxon>Salinibacter</taxon>
    </lineage>
</organism>
<dbReference type="SUPFAM" id="SSF53756">
    <property type="entry name" value="UDP-Glycosyltransferase/glycogen phosphorylase"/>
    <property type="match status" value="1"/>
</dbReference>
<gene>
    <name evidence="2" type="ORF">GGP71_001729</name>
</gene>
<protein>
    <submittedName>
        <fullName evidence="2">Glycosyltransferase involved in cell wall biosynthesis</fullName>
    </submittedName>
</protein>
<comment type="caution">
    <text evidence="2">The sequence shown here is derived from an EMBL/GenBank/DDBJ whole genome shotgun (WGS) entry which is preliminary data.</text>
</comment>
<feature type="domain" description="Glycosyltransferase subfamily 4-like N-terminal" evidence="1">
    <location>
        <begin position="24"/>
        <end position="185"/>
    </location>
</feature>
<evidence type="ECO:0000313" key="3">
    <source>
        <dbReference type="Proteomes" id="UP001155027"/>
    </source>
</evidence>
<sequence length="373" mass="41983">MAKVCVVSPWLYQYTSETFEGGAGGAERQQSMILSELIEEGYEVSVIVADFDQKPREVYSGLVLIKGLPKDMSGLLGGMRFLRSLSGTLFSVNAEIHHVRGAPRLATATFLCSKVLRRQFVFRVANDADVDPSYLLRRYSKPFVLLYRSVLSAADAVIAQTEHQQHLLKKHFGVEAYLVPNGYDLPDKDQIVTHGGRQHVLWVGSSDPEKKNPFIFVRLAERLPNLQFTMISQPISNKRDFHQHLRAKAASVRNLDFKGPVDPEEIHNYYRQASLLVNTSSYEGFPNTFLEAWRYETPVVSMYFDLDGLLENGIGGVKAGGMERLVNEVESLASNASHRANIGESARVYLIRNYSLSKVVSMYKNVFNNVLKK</sequence>
<dbReference type="CDD" id="cd03801">
    <property type="entry name" value="GT4_PimA-like"/>
    <property type="match status" value="1"/>
</dbReference>
<dbReference type="Gene3D" id="3.40.50.2000">
    <property type="entry name" value="Glycogen Phosphorylase B"/>
    <property type="match status" value="2"/>
</dbReference>
<dbReference type="EMBL" id="JANUAU010000005">
    <property type="protein sequence ID" value="MCS3677801.1"/>
    <property type="molecule type" value="Genomic_DNA"/>
</dbReference>
<dbReference type="PANTHER" id="PTHR12526">
    <property type="entry name" value="GLYCOSYLTRANSFERASE"/>
    <property type="match status" value="1"/>
</dbReference>
<dbReference type="AlphaFoldDB" id="A0A9X2Q1J7"/>
<dbReference type="InterPro" id="IPR028098">
    <property type="entry name" value="Glyco_trans_4-like_N"/>
</dbReference>
<dbReference type="Proteomes" id="UP001155027">
    <property type="component" value="Unassembled WGS sequence"/>
</dbReference>
<proteinExistence type="predicted"/>
<evidence type="ECO:0000313" key="2">
    <source>
        <dbReference type="EMBL" id="MCS3677801.1"/>
    </source>
</evidence>
<dbReference type="RefSeq" id="WP_259080220.1">
    <property type="nucleotide sequence ID" value="NZ_JANUAU010000005.1"/>
</dbReference>
<dbReference type="GO" id="GO:0016757">
    <property type="term" value="F:glycosyltransferase activity"/>
    <property type="evidence" value="ECO:0007669"/>
    <property type="project" value="UniProtKB-ARBA"/>
</dbReference>